<dbReference type="EMBL" id="CAJGYM010000121">
    <property type="protein sequence ID" value="CAD6198293.1"/>
    <property type="molecule type" value="Genomic_DNA"/>
</dbReference>
<feature type="transmembrane region" description="Helical" evidence="1">
    <location>
        <begin position="39"/>
        <end position="59"/>
    </location>
</feature>
<evidence type="ECO:0000313" key="3">
    <source>
        <dbReference type="Proteomes" id="UP000835052"/>
    </source>
</evidence>
<comment type="caution">
    <text evidence="2">The sequence shown here is derived from an EMBL/GenBank/DDBJ whole genome shotgun (WGS) entry which is preliminary data.</text>
</comment>
<name>A0A8S1HYL7_9PELO</name>
<keyword evidence="1" id="KW-0472">Membrane</keyword>
<accession>A0A8S1HYL7</accession>
<keyword evidence="1" id="KW-0812">Transmembrane</keyword>
<proteinExistence type="predicted"/>
<dbReference type="PANTHER" id="PTHR46891">
    <property type="entry name" value="SERPENTINE RECEPTOR, CLASS H-RELATED"/>
    <property type="match status" value="1"/>
</dbReference>
<evidence type="ECO:0000256" key="1">
    <source>
        <dbReference type="SAM" id="Phobius"/>
    </source>
</evidence>
<keyword evidence="3" id="KW-1185">Reference proteome</keyword>
<dbReference type="Pfam" id="PF10318">
    <property type="entry name" value="7TM_GPCR_Srh"/>
    <property type="match status" value="1"/>
</dbReference>
<gene>
    <name evidence="2" type="ORF">CAUJ_LOCUS14199</name>
</gene>
<feature type="transmembrane region" description="Helical" evidence="1">
    <location>
        <begin position="179"/>
        <end position="199"/>
    </location>
</feature>
<reference evidence="2" key="1">
    <citation type="submission" date="2020-10" db="EMBL/GenBank/DDBJ databases">
        <authorList>
            <person name="Kikuchi T."/>
        </authorList>
    </citation>
    <scope>NUCLEOTIDE SEQUENCE</scope>
    <source>
        <strain evidence="2">NKZ352</strain>
    </source>
</reference>
<evidence type="ECO:0000313" key="2">
    <source>
        <dbReference type="EMBL" id="CAD6198293.1"/>
    </source>
</evidence>
<sequence>MLILQIVLGGLIQPVLYIPASGATVNGLLIKILSPSKQYYLGFFLIGCVVASTVALFEYRFQAILPKNSALKLSKRTRIIIFVVRITVASNNSLPIQLYIDSDNDAGEHWKEELSCLPGEALADKATFFIEPEHFKFVFIFLIIAGFQCLIEAILYVVGSLRKLNPFVKHECSDRTKQLQWSFLKALLIQECAPILIAYPLPACYLLFSCYTKYMNMGGYFLLRC</sequence>
<dbReference type="Proteomes" id="UP000835052">
    <property type="component" value="Unassembled WGS sequence"/>
</dbReference>
<organism evidence="2 3">
    <name type="scientific">Caenorhabditis auriculariae</name>
    <dbReference type="NCBI Taxonomy" id="2777116"/>
    <lineage>
        <taxon>Eukaryota</taxon>
        <taxon>Metazoa</taxon>
        <taxon>Ecdysozoa</taxon>
        <taxon>Nematoda</taxon>
        <taxon>Chromadorea</taxon>
        <taxon>Rhabditida</taxon>
        <taxon>Rhabditina</taxon>
        <taxon>Rhabditomorpha</taxon>
        <taxon>Rhabditoidea</taxon>
        <taxon>Rhabditidae</taxon>
        <taxon>Peloderinae</taxon>
        <taxon>Caenorhabditis</taxon>
    </lineage>
</organism>
<dbReference type="InterPro" id="IPR019422">
    <property type="entry name" value="7TM_GPCR_serpentine_rcpt_Srh"/>
</dbReference>
<dbReference type="AlphaFoldDB" id="A0A8S1HYL7"/>
<protein>
    <submittedName>
        <fullName evidence="2">Uncharacterized protein</fullName>
    </submittedName>
</protein>
<feature type="transmembrane region" description="Helical" evidence="1">
    <location>
        <begin position="137"/>
        <end position="158"/>
    </location>
</feature>
<keyword evidence="1" id="KW-1133">Transmembrane helix</keyword>